<keyword evidence="2" id="KW-0597">Phosphoprotein</keyword>
<dbReference type="InterPro" id="IPR020806">
    <property type="entry name" value="PKS_PP-bd"/>
</dbReference>
<evidence type="ECO:0000256" key="2">
    <source>
        <dbReference type="ARBA" id="ARBA00022553"/>
    </source>
</evidence>
<dbReference type="InterPro" id="IPR036736">
    <property type="entry name" value="ACP-like_sf"/>
</dbReference>
<keyword evidence="1" id="KW-0596">Phosphopantetheine</keyword>
<feature type="domain" description="Carrier" evidence="3">
    <location>
        <begin position="5"/>
        <end position="81"/>
    </location>
</feature>
<comment type="caution">
    <text evidence="4">The sequence shown here is derived from an EMBL/GenBank/DDBJ whole genome shotgun (WGS) entry which is preliminary data.</text>
</comment>
<dbReference type="Pfam" id="PF00550">
    <property type="entry name" value="PP-binding"/>
    <property type="match status" value="1"/>
</dbReference>
<organism evidence="4 5">
    <name type="scientific">Nocardia vermiculata</name>
    <dbReference type="NCBI Taxonomy" id="257274"/>
    <lineage>
        <taxon>Bacteria</taxon>
        <taxon>Bacillati</taxon>
        <taxon>Actinomycetota</taxon>
        <taxon>Actinomycetes</taxon>
        <taxon>Mycobacteriales</taxon>
        <taxon>Nocardiaceae</taxon>
        <taxon>Nocardia</taxon>
    </lineage>
</organism>
<sequence>MVQRKRIDTMVEAAVHAVAELLGSAPDTVSTTVPFSDLGLSSVQLARLTAVLEDALGVDISLTELYDHPDIEQLVDYLEVR</sequence>
<protein>
    <submittedName>
        <fullName evidence="4">Acyl carrier protein</fullName>
    </submittedName>
</protein>
<dbReference type="AlphaFoldDB" id="A0A846YAD6"/>
<dbReference type="EMBL" id="JAAXOP010000020">
    <property type="protein sequence ID" value="NKY53729.1"/>
    <property type="molecule type" value="Genomic_DNA"/>
</dbReference>
<dbReference type="RefSeq" id="WP_067878317.1">
    <property type="nucleotide sequence ID" value="NZ_JAAXOP010000020.1"/>
</dbReference>
<proteinExistence type="predicted"/>
<keyword evidence="5" id="KW-1185">Reference proteome</keyword>
<dbReference type="SUPFAM" id="SSF47336">
    <property type="entry name" value="ACP-like"/>
    <property type="match status" value="1"/>
</dbReference>
<dbReference type="Gene3D" id="1.10.1200.10">
    <property type="entry name" value="ACP-like"/>
    <property type="match status" value="1"/>
</dbReference>
<gene>
    <name evidence="4" type="ORF">HGA08_26380</name>
</gene>
<evidence type="ECO:0000256" key="1">
    <source>
        <dbReference type="ARBA" id="ARBA00022450"/>
    </source>
</evidence>
<dbReference type="PROSITE" id="PS50075">
    <property type="entry name" value="CARRIER"/>
    <property type="match status" value="1"/>
</dbReference>
<dbReference type="SMART" id="SM00823">
    <property type="entry name" value="PKS_PP"/>
    <property type="match status" value="1"/>
</dbReference>
<dbReference type="InterPro" id="IPR009081">
    <property type="entry name" value="PP-bd_ACP"/>
</dbReference>
<reference evidence="4 5" key="1">
    <citation type="submission" date="2020-04" db="EMBL/GenBank/DDBJ databases">
        <title>MicrobeNet Type strains.</title>
        <authorList>
            <person name="Nicholson A.C."/>
        </authorList>
    </citation>
    <scope>NUCLEOTIDE SEQUENCE [LARGE SCALE GENOMIC DNA]</scope>
    <source>
        <strain evidence="4 5">JCM 12354</strain>
    </source>
</reference>
<dbReference type="SMART" id="SM01294">
    <property type="entry name" value="PKS_PP_betabranch"/>
    <property type="match status" value="1"/>
</dbReference>
<evidence type="ECO:0000313" key="5">
    <source>
        <dbReference type="Proteomes" id="UP000565711"/>
    </source>
</evidence>
<evidence type="ECO:0000259" key="3">
    <source>
        <dbReference type="PROSITE" id="PS50075"/>
    </source>
</evidence>
<dbReference type="GO" id="GO:0031177">
    <property type="term" value="F:phosphopantetheine binding"/>
    <property type="evidence" value="ECO:0007669"/>
    <property type="project" value="InterPro"/>
</dbReference>
<dbReference type="Proteomes" id="UP000565711">
    <property type="component" value="Unassembled WGS sequence"/>
</dbReference>
<accession>A0A846YAD6</accession>
<evidence type="ECO:0000313" key="4">
    <source>
        <dbReference type="EMBL" id="NKY53729.1"/>
    </source>
</evidence>
<name>A0A846YAD6_9NOCA</name>